<dbReference type="InterPro" id="IPR005673">
    <property type="entry name" value="ABC_phos-bd_PstS"/>
</dbReference>
<dbReference type="GO" id="GO:0035435">
    <property type="term" value="P:phosphate ion transmembrane transport"/>
    <property type="evidence" value="ECO:0007669"/>
    <property type="project" value="InterPro"/>
</dbReference>
<dbReference type="STRING" id="431306.AGA_833"/>
<dbReference type="InterPro" id="IPR024370">
    <property type="entry name" value="PBP_domain"/>
</dbReference>
<keyword evidence="5 7" id="KW-0813">Transport</keyword>
<dbReference type="GO" id="GO:0043190">
    <property type="term" value="C:ATP-binding cassette (ABC) transporter complex"/>
    <property type="evidence" value="ECO:0007669"/>
    <property type="project" value="InterPro"/>
</dbReference>
<sequence length="341" mass="35453">MRFSVRSGMCLAVMTTFLTALPAASRAESVTGAGSSFAAPIYEGWGAVAKSATGVTINYQSVGSSAGQNQIVAGTVDFGASDAPMDAQKLETNHLFQFPTVMGGIVPVVNIPGGIKPDTLTLSGDVLADIYAGSITSWNDPKIAALNPGVKLPDVAIAPVHRADGSGTTFVFTSYLAGSSASWKENYGAGTSISWPGGLGARGNDGVAATVQNTEGGIGYVEYAYASRNHLTTVRLRNHAGASVAAGMNSFSHAAQAADWAHASHFAVNLLDTDGQEAWPIMSATYVLVPVPARHADRDQAVQKFFSWSFSNGDSIATKLDYVPLPNAVKDSIMSAWKSGK</sequence>
<evidence type="ECO:0000256" key="7">
    <source>
        <dbReference type="PIRNR" id="PIRNR002756"/>
    </source>
</evidence>
<dbReference type="Gene3D" id="3.40.190.10">
    <property type="entry name" value="Periplasmic binding protein-like II"/>
    <property type="match status" value="2"/>
</dbReference>
<dbReference type="SUPFAM" id="SSF53850">
    <property type="entry name" value="Periplasmic binding protein-like II"/>
    <property type="match status" value="1"/>
</dbReference>
<evidence type="ECO:0000313" key="12">
    <source>
        <dbReference type="Proteomes" id="UP000068250"/>
    </source>
</evidence>
<dbReference type="EMBL" id="WOTE01000003">
    <property type="protein sequence ID" value="NHO39416.1"/>
    <property type="molecule type" value="Genomic_DNA"/>
</dbReference>
<comment type="subunit">
    <text evidence="3 7">The complex is composed of two ATP-binding proteins (PstB), two transmembrane proteins (PstC and PstA) and a solute-binding protein (PstS).</text>
</comment>
<reference evidence="10" key="2">
    <citation type="submission" date="2014-09" db="EMBL/GenBank/DDBJ databases">
        <authorList>
            <person name="Magalhaes I.L.F."/>
            <person name="Oliveira U."/>
            <person name="Santos F.R."/>
            <person name="Vidigal T.H.D.A."/>
            <person name="Brescovit A.D."/>
            <person name="Santos A.J."/>
        </authorList>
    </citation>
    <scope>NUCLEOTIDE SEQUENCE</scope>
    <source>
        <strain evidence="10">LMG 23848T</strain>
    </source>
</reference>
<evidence type="ECO:0000259" key="9">
    <source>
        <dbReference type="Pfam" id="PF12849"/>
    </source>
</evidence>
<keyword evidence="6 7" id="KW-0592">Phosphate transport</keyword>
<evidence type="ECO:0000256" key="4">
    <source>
        <dbReference type="ARBA" id="ARBA00021889"/>
    </source>
</evidence>
<evidence type="ECO:0000256" key="5">
    <source>
        <dbReference type="ARBA" id="ARBA00022448"/>
    </source>
</evidence>
<dbReference type="OrthoDB" id="9801510at2"/>
<evidence type="ECO:0000256" key="2">
    <source>
        <dbReference type="ARBA" id="ARBA00008725"/>
    </source>
</evidence>
<evidence type="ECO:0000256" key="3">
    <source>
        <dbReference type="ARBA" id="ARBA00011529"/>
    </source>
</evidence>
<dbReference type="CDD" id="cd13565">
    <property type="entry name" value="PBP2_PstS"/>
    <property type="match status" value="1"/>
</dbReference>
<gene>
    <name evidence="10" type="primary">PBP</name>
    <name evidence="11" type="synonym">pstS</name>
    <name evidence="10" type="ORF">AGA_833</name>
    <name evidence="11" type="ORF">GOB80_06895</name>
</gene>
<evidence type="ECO:0000256" key="6">
    <source>
        <dbReference type="ARBA" id="ARBA00022592"/>
    </source>
</evidence>
<dbReference type="PANTHER" id="PTHR42996">
    <property type="entry name" value="PHOSPHATE-BINDING PROTEIN PSTS"/>
    <property type="match status" value="1"/>
</dbReference>
<dbReference type="GO" id="GO:0042301">
    <property type="term" value="F:phosphate ion binding"/>
    <property type="evidence" value="ECO:0007669"/>
    <property type="project" value="InterPro"/>
</dbReference>
<evidence type="ECO:0000313" key="11">
    <source>
        <dbReference type="EMBL" id="NHO39416.1"/>
    </source>
</evidence>
<dbReference type="PATRIC" id="fig|431306.5.peg.814"/>
<name>A0A0U5F293_9PROT</name>
<organism evidence="10 12">
    <name type="scientific">Acetobacter ghanensis</name>
    <dbReference type="NCBI Taxonomy" id="431306"/>
    <lineage>
        <taxon>Bacteria</taxon>
        <taxon>Pseudomonadati</taxon>
        <taxon>Pseudomonadota</taxon>
        <taxon>Alphaproteobacteria</taxon>
        <taxon>Acetobacterales</taxon>
        <taxon>Acetobacteraceae</taxon>
        <taxon>Acetobacter</taxon>
    </lineage>
</organism>
<comment type="function">
    <text evidence="1 7">Part of the ABC transporter complex PstSACB involved in phosphate import.</text>
</comment>
<reference evidence="11 13" key="3">
    <citation type="journal article" date="2020" name="Int. J. Syst. Evol. Microbiol.">
        <title>Novel acetic acid bacteria from cider fermentations: Acetobacter conturbans sp. nov. and Acetobacter fallax sp. nov.</title>
        <authorList>
            <person name="Sombolestani A.S."/>
            <person name="Cleenwerck I."/>
            <person name="Cnockaert M."/>
            <person name="Borremans W."/>
            <person name="Wieme A.D."/>
            <person name="De Vuyst L."/>
            <person name="Vandamme P."/>
        </authorList>
    </citation>
    <scope>NUCLEOTIDE SEQUENCE [LARGE SCALE GENOMIC DNA]</scope>
    <source>
        <strain evidence="11 13">LMG 23848</strain>
    </source>
</reference>
<evidence type="ECO:0000256" key="1">
    <source>
        <dbReference type="ARBA" id="ARBA00002841"/>
    </source>
</evidence>
<accession>A0A0U5F293</accession>
<dbReference type="EMBL" id="LN609302">
    <property type="protein sequence ID" value="CEF54535.1"/>
    <property type="molecule type" value="Genomic_DNA"/>
</dbReference>
<proteinExistence type="inferred from homology"/>
<dbReference type="NCBIfam" id="NF008171">
    <property type="entry name" value="PRK10918.1"/>
    <property type="match status" value="1"/>
</dbReference>
<evidence type="ECO:0000313" key="13">
    <source>
        <dbReference type="Proteomes" id="UP000657200"/>
    </source>
</evidence>
<dbReference type="InterPro" id="IPR050962">
    <property type="entry name" value="Phosphate-bind_PstS"/>
</dbReference>
<dbReference type="Pfam" id="PF12849">
    <property type="entry name" value="PBP_like_2"/>
    <property type="match status" value="1"/>
</dbReference>
<protein>
    <recommendedName>
        <fullName evidence="4 7">Phosphate-binding protein PstS</fullName>
    </recommendedName>
</protein>
<dbReference type="Proteomes" id="UP000657200">
    <property type="component" value="Unassembled WGS sequence"/>
</dbReference>
<evidence type="ECO:0000256" key="8">
    <source>
        <dbReference type="SAM" id="SignalP"/>
    </source>
</evidence>
<keyword evidence="13" id="KW-1185">Reference proteome</keyword>
<dbReference type="Proteomes" id="UP000068250">
    <property type="component" value="Chromosome I"/>
</dbReference>
<evidence type="ECO:0000313" key="10">
    <source>
        <dbReference type="EMBL" id="CEF54535.1"/>
    </source>
</evidence>
<dbReference type="PIRSF" id="PIRSF002756">
    <property type="entry name" value="PstS"/>
    <property type="match status" value="1"/>
</dbReference>
<comment type="similarity">
    <text evidence="2 7">Belongs to the PstS family.</text>
</comment>
<dbReference type="AlphaFoldDB" id="A0A0U5F293"/>
<keyword evidence="8" id="KW-0732">Signal</keyword>
<reference evidence="12" key="1">
    <citation type="submission" date="2014-09" db="EMBL/GenBank/DDBJ databases">
        <authorList>
            <person name="Illeghems K.G."/>
        </authorList>
    </citation>
    <scope>NUCLEOTIDE SEQUENCE [LARGE SCALE GENOMIC DNA]</scope>
    <source>
        <strain evidence="12">LMG 23848T</strain>
    </source>
</reference>
<feature type="chain" id="PRO_5006856517" description="Phosphate-binding protein PstS" evidence="8">
    <location>
        <begin position="23"/>
        <end position="341"/>
    </location>
</feature>
<feature type="signal peptide" evidence="8">
    <location>
        <begin position="1"/>
        <end position="22"/>
    </location>
</feature>
<dbReference type="NCBIfam" id="TIGR00975">
    <property type="entry name" value="3a0107s03"/>
    <property type="match status" value="1"/>
</dbReference>
<feature type="domain" description="PBP" evidence="9">
    <location>
        <begin position="24"/>
        <end position="312"/>
    </location>
</feature>
<dbReference type="PANTHER" id="PTHR42996:SF1">
    <property type="entry name" value="PHOSPHATE-BINDING PROTEIN PSTS"/>
    <property type="match status" value="1"/>
</dbReference>